<evidence type="ECO:0000313" key="1">
    <source>
        <dbReference type="EMBL" id="KAG9189270.1"/>
    </source>
</evidence>
<dbReference type="EMBL" id="JAANER010000005">
    <property type="protein sequence ID" value="KAG9189270.1"/>
    <property type="molecule type" value="Genomic_DNA"/>
</dbReference>
<comment type="caution">
    <text evidence="1">The sequence shown here is derived from an EMBL/GenBank/DDBJ whole genome shotgun (WGS) entry which is preliminary data.</text>
</comment>
<protein>
    <submittedName>
        <fullName evidence="1">Uncharacterized protein</fullName>
    </submittedName>
</protein>
<evidence type="ECO:0000313" key="2">
    <source>
        <dbReference type="Proteomes" id="UP001199106"/>
    </source>
</evidence>
<keyword evidence="2" id="KW-1185">Reference proteome</keyword>
<proteinExistence type="predicted"/>
<accession>A0AAD4I572</accession>
<gene>
    <name evidence="1" type="ORF">G6011_06138</name>
</gene>
<name>A0AAD4I572_9PLEO</name>
<sequence>MPSIMDAPTRQVPFAFTPTQTSTQVQSTTSLHEPDVRSIQTNCSCYITPNGQVQHTCTAASYTPQAVVAPRTDPAGRNIDLTFMGSQFDGH</sequence>
<dbReference type="AlphaFoldDB" id="A0AAD4I572"/>
<reference evidence="1" key="1">
    <citation type="submission" date="2021-07" db="EMBL/GenBank/DDBJ databases">
        <title>Genome Resource of American Ginseng Black Spot Pathogen Alternaria panax.</title>
        <authorList>
            <person name="Qiu C."/>
            <person name="Wang W."/>
            <person name="Liu Z."/>
        </authorList>
    </citation>
    <scope>NUCLEOTIDE SEQUENCE</scope>
    <source>
        <strain evidence="1">BNCC115425</strain>
    </source>
</reference>
<dbReference type="Proteomes" id="UP001199106">
    <property type="component" value="Unassembled WGS sequence"/>
</dbReference>
<organism evidence="1 2">
    <name type="scientific">Alternaria panax</name>
    <dbReference type="NCBI Taxonomy" id="48097"/>
    <lineage>
        <taxon>Eukaryota</taxon>
        <taxon>Fungi</taxon>
        <taxon>Dikarya</taxon>
        <taxon>Ascomycota</taxon>
        <taxon>Pezizomycotina</taxon>
        <taxon>Dothideomycetes</taxon>
        <taxon>Pleosporomycetidae</taxon>
        <taxon>Pleosporales</taxon>
        <taxon>Pleosporineae</taxon>
        <taxon>Pleosporaceae</taxon>
        <taxon>Alternaria</taxon>
        <taxon>Alternaria sect. Panax</taxon>
    </lineage>
</organism>